<proteinExistence type="predicted"/>
<dbReference type="Proteomes" id="UP000542889">
    <property type="component" value="Unassembled WGS sequence"/>
</dbReference>
<feature type="domain" description="AB hydrolase-1" evidence="1">
    <location>
        <begin position="3"/>
        <end position="198"/>
    </location>
</feature>
<dbReference type="RefSeq" id="WP_176818070.1">
    <property type="nucleotide sequence ID" value="NZ_JABXWP010000009.1"/>
</dbReference>
<dbReference type="Pfam" id="PF12697">
    <property type="entry name" value="Abhydrolase_6"/>
    <property type="match status" value="1"/>
</dbReference>
<protein>
    <submittedName>
        <fullName evidence="2">Alpha/beta hydrolase</fullName>
    </submittedName>
</protein>
<comment type="caution">
    <text evidence="2">The sequence shown here is derived from an EMBL/GenBank/DDBJ whole genome shotgun (WGS) entry which is preliminary data.</text>
</comment>
<dbReference type="GO" id="GO:0016787">
    <property type="term" value="F:hydrolase activity"/>
    <property type="evidence" value="ECO:0007669"/>
    <property type="project" value="UniProtKB-KW"/>
</dbReference>
<accession>A0A7Y7QGL9</accession>
<name>A0A7Y7QGL9_LACRH</name>
<keyword evidence="2" id="KW-0378">Hydrolase</keyword>
<evidence type="ECO:0000259" key="1">
    <source>
        <dbReference type="Pfam" id="PF12697"/>
    </source>
</evidence>
<gene>
    <name evidence="2" type="ORF">HWN39_07435</name>
</gene>
<dbReference type="InterPro" id="IPR000073">
    <property type="entry name" value="AB_hydrolase_1"/>
</dbReference>
<evidence type="ECO:0000313" key="2">
    <source>
        <dbReference type="EMBL" id="NVO88335.1"/>
    </source>
</evidence>
<dbReference type="SUPFAM" id="SSF53474">
    <property type="entry name" value="alpha/beta-Hydrolases"/>
    <property type="match status" value="1"/>
</dbReference>
<dbReference type="AlphaFoldDB" id="A0A7Y7QGL9"/>
<dbReference type="EMBL" id="JABXWP010000009">
    <property type="protein sequence ID" value="NVO88335.1"/>
    <property type="molecule type" value="Genomic_DNA"/>
</dbReference>
<dbReference type="InterPro" id="IPR029058">
    <property type="entry name" value="AB_hydrolase_fold"/>
</dbReference>
<sequence>MEIILVQGLGQSADVWQPVQKQLRVPSRTFDVFAGLTPNDSLTLSMLNDKLARDLQKNQTPVILCGLSLGAVLTLMQLCHPATKIVGALVSAPQYSPPNRLLMKAQDVMFRFQPDSAFADLGVTKSQVRTLTDSLMQLDLRAELANVAVPTTILYGSRDWANRGAAKRLNRLMPQSQLKVLAGGHELNITQPQAFAEAIQQVVERVK</sequence>
<organism evidence="2 3">
    <name type="scientific">Lacticaseibacillus rhamnosus</name>
    <name type="common">Lactobacillus rhamnosus</name>
    <dbReference type="NCBI Taxonomy" id="47715"/>
    <lineage>
        <taxon>Bacteria</taxon>
        <taxon>Bacillati</taxon>
        <taxon>Bacillota</taxon>
        <taxon>Bacilli</taxon>
        <taxon>Lactobacillales</taxon>
        <taxon>Lactobacillaceae</taxon>
        <taxon>Lacticaseibacillus</taxon>
    </lineage>
</organism>
<reference evidence="2 3" key="1">
    <citation type="submission" date="2020-06" db="EMBL/GenBank/DDBJ databases">
        <title>Lactobacillus rhamnosus QC,genome.</title>
        <authorList>
            <person name="Yi H."/>
            <person name="Jin M."/>
        </authorList>
    </citation>
    <scope>NUCLEOTIDE SEQUENCE [LARGE SCALE GENOMIC DNA]</scope>
    <source>
        <strain evidence="2 3">QC</strain>
    </source>
</reference>
<evidence type="ECO:0000313" key="3">
    <source>
        <dbReference type="Proteomes" id="UP000542889"/>
    </source>
</evidence>
<dbReference type="Gene3D" id="3.40.50.1820">
    <property type="entry name" value="alpha/beta hydrolase"/>
    <property type="match status" value="1"/>
</dbReference>